<dbReference type="GO" id="GO:0016787">
    <property type="term" value="F:hydrolase activity"/>
    <property type="evidence" value="ECO:0007669"/>
    <property type="project" value="UniProtKB-KW"/>
</dbReference>
<dbReference type="FunFam" id="1.10.10.10:FF:000328">
    <property type="entry name" value="Lactamase beta 2"/>
    <property type="match status" value="1"/>
</dbReference>
<dbReference type="InterPro" id="IPR036866">
    <property type="entry name" value="RibonucZ/Hydroxyglut_hydro"/>
</dbReference>
<dbReference type="CDD" id="cd07722">
    <property type="entry name" value="LACTB2-like_MBL-fold"/>
    <property type="match status" value="1"/>
</dbReference>
<keyword evidence="2" id="KW-0479">Metal-binding</keyword>
<evidence type="ECO:0000313" key="7">
    <source>
        <dbReference type="Proteomes" id="UP000749559"/>
    </source>
</evidence>
<gene>
    <name evidence="6" type="ORF">OFUS_LOCUS145</name>
</gene>
<proteinExistence type="inferred from homology"/>
<comment type="caution">
    <text evidence="6">The sequence shown here is derived from an EMBL/GenBank/DDBJ whole genome shotgun (WGS) entry which is preliminary data.</text>
</comment>
<dbReference type="Pfam" id="PF00753">
    <property type="entry name" value="Lactamase_B"/>
    <property type="match status" value="1"/>
</dbReference>
<evidence type="ECO:0000256" key="1">
    <source>
        <dbReference type="ARBA" id="ARBA00006759"/>
    </source>
</evidence>
<dbReference type="Gene3D" id="1.10.10.10">
    <property type="entry name" value="Winged helix-like DNA-binding domain superfamily/Winged helix DNA-binding domain"/>
    <property type="match status" value="1"/>
</dbReference>
<reference evidence="6" key="1">
    <citation type="submission" date="2022-03" db="EMBL/GenBank/DDBJ databases">
        <authorList>
            <person name="Martin C."/>
        </authorList>
    </citation>
    <scope>NUCLEOTIDE SEQUENCE</scope>
</reference>
<dbReference type="InterPro" id="IPR047921">
    <property type="entry name" value="LACTB2-like_MBL-fold"/>
</dbReference>
<dbReference type="GO" id="GO:0004521">
    <property type="term" value="F:RNA endonuclease activity"/>
    <property type="evidence" value="ECO:0007669"/>
    <property type="project" value="TreeGrafter"/>
</dbReference>
<evidence type="ECO:0000256" key="3">
    <source>
        <dbReference type="ARBA" id="ARBA00022801"/>
    </source>
</evidence>
<dbReference type="PANTHER" id="PTHR23131">
    <property type="entry name" value="ENDORIBONUCLEASE LACTB2"/>
    <property type="match status" value="1"/>
</dbReference>
<feature type="domain" description="Metallo-beta-lactamase" evidence="5">
    <location>
        <begin position="8"/>
        <end position="177"/>
    </location>
</feature>
<dbReference type="EMBL" id="CAIIXF020000001">
    <property type="protein sequence ID" value="CAH1772373.1"/>
    <property type="molecule type" value="Genomic_DNA"/>
</dbReference>
<dbReference type="InterPro" id="IPR050662">
    <property type="entry name" value="Sec-metab_biosynth-thioest"/>
</dbReference>
<dbReference type="GO" id="GO:0003727">
    <property type="term" value="F:single-stranded RNA binding"/>
    <property type="evidence" value="ECO:0007669"/>
    <property type="project" value="TreeGrafter"/>
</dbReference>
<organism evidence="6 7">
    <name type="scientific">Owenia fusiformis</name>
    <name type="common">Polychaete worm</name>
    <dbReference type="NCBI Taxonomy" id="6347"/>
    <lineage>
        <taxon>Eukaryota</taxon>
        <taxon>Metazoa</taxon>
        <taxon>Spiralia</taxon>
        <taxon>Lophotrochozoa</taxon>
        <taxon>Annelida</taxon>
        <taxon>Polychaeta</taxon>
        <taxon>Sedentaria</taxon>
        <taxon>Canalipalpata</taxon>
        <taxon>Sabellida</taxon>
        <taxon>Oweniida</taxon>
        <taxon>Oweniidae</taxon>
        <taxon>Owenia</taxon>
    </lineage>
</organism>
<feature type="non-terminal residue" evidence="6">
    <location>
        <position position="1"/>
    </location>
</feature>
<evidence type="ECO:0000313" key="6">
    <source>
        <dbReference type="EMBL" id="CAH1772373.1"/>
    </source>
</evidence>
<evidence type="ECO:0000256" key="2">
    <source>
        <dbReference type="ARBA" id="ARBA00022723"/>
    </source>
</evidence>
<name>A0A8S4MUL8_OWEFU</name>
<dbReference type="SMART" id="SM00849">
    <property type="entry name" value="Lactamase_B"/>
    <property type="match status" value="1"/>
</dbReference>
<dbReference type="AlphaFoldDB" id="A0A8S4MUL8"/>
<dbReference type="Proteomes" id="UP000749559">
    <property type="component" value="Unassembled WGS sequence"/>
</dbReference>
<dbReference type="Pfam" id="PF17778">
    <property type="entry name" value="WHD_BLACT"/>
    <property type="match status" value="1"/>
</dbReference>
<dbReference type="GO" id="GO:0046872">
    <property type="term" value="F:metal ion binding"/>
    <property type="evidence" value="ECO:0007669"/>
    <property type="project" value="UniProtKB-KW"/>
</dbReference>
<sequence>PGSFTLQGTNSYLIGSGDRRILIDTTNPDKPEYTSNLKQVLKEHKTSIQEIILTHWHIDHVGGIQDVFKEVLKSSKDIKISKFSRDPPKDESFGDDLKLTYIKDGSVFTTEGATLKAVYTPGHTDDHMSLYLEEENAVFSGDTVLGEGTAVFEDLFDYMKSLDKILQLKPSVIYPSHGRVVDNPIEHVQAYIDHRNMRERQILETLSAHSGKAMSAMDLVKIIYKDVPPHLHIAAAGNVTHHLTKLLKEGTIEHSTQDNDDKWTIKSNL</sequence>
<dbReference type="FunFam" id="3.60.15.10:FF:000017">
    <property type="entry name" value="Lactamase beta 2"/>
    <property type="match status" value="1"/>
</dbReference>
<dbReference type="OrthoDB" id="17458at2759"/>
<dbReference type="SUPFAM" id="SSF56281">
    <property type="entry name" value="Metallo-hydrolase/oxidoreductase"/>
    <property type="match status" value="1"/>
</dbReference>
<dbReference type="InterPro" id="IPR036388">
    <property type="entry name" value="WH-like_DNA-bd_sf"/>
</dbReference>
<keyword evidence="3" id="KW-0378">Hydrolase</keyword>
<protein>
    <recommendedName>
        <fullName evidence="5">Metallo-beta-lactamase domain-containing protein</fullName>
    </recommendedName>
</protein>
<dbReference type="InterPro" id="IPR001279">
    <property type="entry name" value="Metallo-B-lactamas"/>
</dbReference>
<dbReference type="InterPro" id="IPR041516">
    <property type="entry name" value="LACTB2_WH"/>
</dbReference>
<keyword evidence="4" id="KW-0862">Zinc</keyword>
<dbReference type="Gene3D" id="3.60.15.10">
    <property type="entry name" value="Ribonuclease Z/Hydroxyacylglutathione hydrolase-like"/>
    <property type="match status" value="1"/>
</dbReference>
<evidence type="ECO:0000259" key="5">
    <source>
        <dbReference type="SMART" id="SM00849"/>
    </source>
</evidence>
<dbReference type="PANTHER" id="PTHR23131:SF0">
    <property type="entry name" value="ENDORIBONUCLEASE LACTB2"/>
    <property type="match status" value="1"/>
</dbReference>
<dbReference type="GO" id="GO:0005759">
    <property type="term" value="C:mitochondrial matrix"/>
    <property type="evidence" value="ECO:0007669"/>
    <property type="project" value="TreeGrafter"/>
</dbReference>
<accession>A0A8S4MUL8</accession>
<comment type="similarity">
    <text evidence="1">Belongs to the metallo-beta-lactamase superfamily. Glyoxalase II family.</text>
</comment>
<keyword evidence="7" id="KW-1185">Reference proteome</keyword>
<evidence type="ECO:0000256" key="4">
    <source>
        <dbReference type="ARBA" id="ARBA00022833"/>
    </source>
</evidence>